<dbReference type="VEuPathDB" id="FungiDB:SeMB42_g05520"/>
<comment type="subcellular location">
    <subcellularLocation>
        <location evidence="1">Cell projection</location>
        <location evidence="1">Cilium</location>
    </subcellularLocation>
</comment>
<evidence type="ECO:0000313" key="7">
    <source>
        <dbReference type="EMBL" id="TPX43178.1"/>
    </source>
</evidence>
<evidence type="ECO:0000256" key="1">
    <source>
        <dbReference type="ARBA" id="ARBA00004138"/>
    </source>
</evidence>
<feature type="region of interest" description="Disordered" evidence="5">
    <location>
        <begin position="244"/>
        <end position="272"/>
    </location>
</feature>
<evidence type="ECO:0000256" key="5">
    <source>
        <dbReference type="SAM" id="MobiDB-lite"/>
    </source>
</evidence>
<comment type="caution">
    <text evidence="7">The sequence shown here is derived from an EMBL/GenBank/DDBJ whole genome shotgun (WGS) entry which is preliminary data.</text>
</comment>
<feature type="compositionally biased region" description="Polar residues" evidence="5">
    <location>
        <begin position="1"/>
        <end position="12"/>
    </location>
</feature>
<evidence type="ECO:0000313" key="8">
    <source>
        <dbReference type="Proteomes" id="UP000320475"/>
    </source>
</evidence>
<keyword evidence="2 4" id="KW-0175">Coiled coil</keyword>
<feature type="coiled-coil region" evidence="4">
    <location>
        <begin position="472"/>
        <end position="503"/>
    </location>
</feature>
<feature type="region of interest" description="Disordered" evidence="5">
    <location>
        <begin position="126"/>
        <end position="145"/>
    </location>
</feature>
<feature type="compositionally biased region" description="Low complexity" evidence="5">
    <location>
        <begin position="42"/>
        <end position="79"/>
    </location>
</feature>
<dbReference type="Proteomes" id="UP000320475">
    <property type="component" value="Unassembled WGS sequence"/>
</dbReference>
<feature type="region of interest" description="Disordered" evidence="5">
    <location>
        <begin position="168"/>
        <end position="193"/>
    </location>
</feature>
<sequence>MTATAQSANDTPASIRSSKASRASKGQQTKSKTTSQANLVPSKSAKSSSTALARSATGSASTSASTSTSAAKTPSSGKSRGNSSRLASAPSQTSSIGSIAPKSKVASRAASKTVLDEPPAAIAAIAVGGEADAEGKPDELVPTQVSDNVAVSDPEPMLRITHSLADLPALLSADDPPPLDDTSQDNQHTRTPLSQHLQSDILNSPIPTALPLPIDAVTFTNTDPNIDPDFDCMGFSLGASVFSATDDDTPPATPSADAEMMRPSTPTSHPPEPALETTPIANTAAASAPPPPELYNRGELLDAIRDCLDRRETLRRTNIALQAKLAEYFRRRRAEDSRESEKSTTDYETRYAACLAAIAEMTDKRALHSAAHTKTVADLTARRDALILDSETRASEFTLYRRAVARDSENSRDGSSIPPKQIDAFEALAARKNIDVSAVQLEHIRLKNRLKRCEVALKQREELADGLHLIDFEQLKIENQAYNEKIEERNEELLKLRKKITTVVQVLTHVREKLQFVQTENRSLASQMCDIDALVSARRDVLPLLKRRREQLKQNGAELKNKHGLLGNHDLLRDHELKVDATEKISQKLQELKQRHDNLRFELQKVKRELAKHLILKQHQYSVPS</sequence>
<dbReference type="InterPro" id="IPR025254">
    <property type="entry name" value="CCDC113/CCDC96_CC"/>
</dbReference>
<feature type="region of interest" description="Disordered" evidence="5">
    <location>
        <begin position="1"/>
        <end position="119"/>
    </location>
</feature>
<evidence type="ECO:0000256" key="4">
    <source>
        <dbReference type="SAM" id="Coils"/>
    </source>
</evidence>
<keyword evidence="3" id="KW-0966">Cell projection</keyword>
<dbReference type="GO" id="GO:0005930">
    <property type="term" value="C:axoneme"/>
    <property type="evidence" value="ECO:0007669"/>
    <property type="project" value="TreeGrafter"/>
</dbReference>
<name>A0A507CVN5_9FUNG</name>
<dbReference type="EMBL" id="QEAM01000235">
    <property type="protein sequence ID" value="TPX43178.1"/>
    <property type="molecule type" value="Genomic_DNA"/>
</dbReference>
<evidence type="ECO:0000256" key="3">
    <source>
        <dbReference type="ARBA" id="ARBA00023273"/>
    </source>
</evidence>
<dbReference type="PANTHER" id="PTHR15654:SF1">
    <property type="entry name" value="COILED-COIL DOMAIN-CONTAINING PROTEIN 96"/>
    <property type="match status" value="1"/>
</dbReference>
<feature type="compositionally biased region" description="Polar residues" evidence="5">
    <location>
        <begin position="26"/>
        <end position="41"/>
    </location>
</feature>
<dbReference type="OrthoDB" id="10254794at2759"/>
<protein>
    <recommendedName>
        <fullName evidence="6">CCDC113/CCDC96 coiled-coil domain-containing protein</fullName>
    </recommendedName>
</protein>
<feature type="compositionally biased region" description="Polar residues" evidence="5">
    <location>
        <begin position="184"/>
        <end position="193"/>
    </location>
</feature>
<dbReference type="Pfam" id="PF13870">
    <property type="entry name" value="CCDC113_CCDC96_CC"/>
    <property type="match status" value="1"/>
</dbReference>
<proteinExistence type="predicted"/>
<feature type="coiled-coil region" evidence="4">
    <location>
        <begin position="542"/>
        <end position="609"/>
    </location>
</feature>
<feature type="domain" description="CCDC113/CCDC96 coiled-coil" evidence="6">
    <location>
        <begin position="431"/>
        <end position="603"/>
    </location>
</feature>
<feature type="compositionally biased region" description="Low complexity" evidence="5">
    <location>
        <begin position="13"/>
        <end position="25"/>
    </location>
</feature>
<evidence type="ECO:0000256" key="2">
    <source>
        <dbReference type="ARBA" id="ARBA00023054"/>
    </source>
</evidence>
<gene>
    <name evidence="7" type="ORF">SeLEV6574_g05203</name>
</gene>
<dbReference type="InterPro" id="IPR051885">
    <property type="entry name" value="CC_CF"/>
</dbReference>
<dbReference type="GO" id="GO:0036064">
    <property type="term" value="C:ciliary basal body"/>
    <property type="evidence" value="ECO:0007669"/>
    <property type="project" value="TreeGrafter"/>
</dbReference>
<feature type="compositionally biased region" description="Polar residues" evidence="5">
    <location>
        <begin position="80"/>
        <end position="97"/>
    </location>
</feature>
<organism evidence="7 8">
    <name type="scientific">Synchytrium endobioticum</name>
    <dbReference type="NCBI Taxonomy" id="286115"/>
    <lineage>
        <taxon>Eukaryota</taxon>
        <taxon>Fungi</taxon>
        <taxon>Fungi incertae sedis</taxon>
        <taxon>Chytridiomycota</taxon>
        <taxon>Chytridiomycota incertae sedis</taxon>
        <taxon>Chytridiomycetes</taxon>
        <taxon>Synchytriales</taxon>
        <taxon>Synchytriaceae</taxon>
        <taxon>Synchytrium</taxon>
    </lineage>
</organism>
<reference evidence="7 8" key="1">
    <citation type="journal article" date="2019" name="Sci. Rep.">
        <title>Comparative genomics of chytrid fungi reveal insights into the obligate biotrophic and pathogenic lifestyle of Synchytrium endobioticum.</title>
        <authorList>
            <person name="van de Vossenberg B.T.L.H."/>
            <person name="Warris S."/>
            <person name="Nguyen H.D.T."/>
            <person name="van Gent-Pelzer M.P.E."/>
            <person name="Joly D.L."/>
            <person name="van de Geest H.C."/>
            <person name="Bonants P.J.M."/>
            <person name="Smith D.S."/>
            <person name="Levesque C.A."/>
            <person name="van der Lee T.A.J."/>
        </authorList>
    </citation>
    <scope>NUCLEOTIDE SEQUENCE [LARGE SCALE GENOMIC DNA]</scope>
    <source>
        <strain evidence="7 8">LEV6574</strain>
    </source>
</reference>
<dbReference type="AlphaFoldDB" id="A0A507CVN5"/>
<dbReference type="GO" id="GO:0060271">
    <property type="term" value="P:cilium assembly"/>
    <property type="evidence" value="ECO:0007669"/>
    <property type="project" value="TreeGrafter"/>
</dbReference>
<accession>A0A507CVN5</accession>
<evidence type="ECO:0000259" key="6">
    <source>
        <dbReference type="Pfam" id="PF13870"/>
    </source>
</evidence>
<dbReference type="PANTHER" id="PTHR15654">
    <property type="entry name" value="COILED-COIL DOMAIN-CONTAINING PROTEIN 113-RELATED"/>
    <property type="match status" value="1"/>
</dbReference>